<dbReference type="Proteomes" id="UP000238479">
    <property type="component" value="Chromosome 5"/>
</dbReference>
<organism evidence="4 5">
    <name type="scientific">Rosa chinensis</name>
    <name type="common">China rose</name>
    <dbReference type="NCBI Taxonomy" id="74649"/>
    <lineage>
        <taxon>Eukaryota</taxon>
        <taxon>Viridiplantae</taxon>
        <taxon>Streptophyta</taxon>
        <taxon>Embryophyta</taxon>
        <taxon>Tracheophyta</taxon>
        <taxon>Spermatophyta</taxon>
        <taxon>Magnoliopsida</taxon>
        <taxon>eudicotyledons</taxon>
        <taxon>Gunneridae</taxon>
        <taxon>Pentapetalae</taxon>
        <taxon>rosids</taxon>
        <taxon>fabids</taxon>
        <taxon>Rosales</taxon>
        <taxon>Rosaceae</taxon>
        <taxon>Rosoideae</taxon>
        <taxon>Rosoideae incertae sedis</taxon>
        <taxon>Rosa</taxon>
    </lineage>
</organism>
<dbReference type="Gene3D" id="3.50.30.30">
    <property type="match status" value="1"/>
</dbReference>
<evidence type="ECO:0000256" key="2">
    <source>
        <dbReference type="ARBA" id="ARBA00011073"/>
    </source>
</evidence>
<keyword evidence="3" id="KW-0732">Signal</keyword>
<dbReference type="InterPro" id="IPR045051">
    <property type="entry name" value="SBT"/>
</dbReference>
<proteinExistence type="inferred from homology"/>
<name>A0A2P6QB65_ROSCH</name>
<comment type="similarity">
    <text evidence="2">Belongs to the peptidase S8 family.</text>
</comment>
<evidence type="ECO:0000313" key="5">
    <source>
        <dbReference type="Proteomes" id="UP000238479"/>
    </source>
</evidence>
<dbReference type="GO" id="GO:0004252">
    <property type="term" value="F:serine-type endopeptidase activity"/>
    <property type="evidence" value="ECO:0007669"/>
    <property type="project" value="InterPro"/>
</dbReference>
<dbReference type="GO" id="GO:0006508">
    <property type="term" value="P:proteolysis"/>
    <property type="evidence" value="ECO:0007669"/>
    <property type="project" value="InterPro"/>
</dbReference>
<dbReference type="GO" id="GO:0005576">
    <property type="term" value="C:extracellular region"/>
    <property type="evidence" value="ECO:0007669"/>
    <property type="project" value="UniProtKB-SubCell"/>
</dbReference>
<dbReference type="PANTHER" id="PTHR10795">
    <property type="entry name" value="PROPROTEIN CONVERTASE SUBTILISIN/KEXIN"/>
    <property type="match status" value="1"/>
</dbReference>
<dbReference type="Gene3D" id="3.40.50.200">
    <property type="entry name" value="Peptidase S8/S53 domain"/>
    <property type="match status" value="1"/>
</dbReference>
<evidence type="ECO:0000256" key="1">
    <source>
        <dbReference type="ARBA" id="ARBA00004613"/>
    </source>
</evidence>
<protein>
    <submittedName>
        <fullName evidence="4">Putative peptidase S8/S53 domain-containing protein</fullName>
    </submittedName>
</protein>
<reference evidence="4 5" key="1">
    <citation type="journal article" date="2018" name="Nat. Genet.">
        <title>The Rosa genome provides new insights in the design of modern roses.</title>
        <authorList>
            <person name="Bendahmane M."/>
        </authorList>
    </citation>
    <scope>NUCLEOTIDE SEQUENCE [LARGE SCALE GENOMIC DNA]</scope>
    <source>
        <strain evidence="5">cv. Old Blush</strain>
    </source>
</reference>
<evidence type="ECO:0000256" key="3">
    <source>
        <dbReference type="ARBA" id="ARBA00022729"/>
    </source>
</evidence>
<comment type="caution">
    <text evidence="4">The sequence shown here is derived from an EMBL/GenBank/DDBJ whole genome shotgun (WGS) entry which is preliminary data.</text>
</comment>
<dbReference type="AlphaFoldDB" id="A0A2P6QB65"/>
<comment type="subcellular location">
    <subcellularLocation>
        <location evidence="1">Secreted</location>
    </subcellularLocation>
</comment>
<sequence>MASLSAVKVGIFVVQAAGNTGPSPKSMSSFSPWIFTVDSASHDRTYSNSITLGTTSPFLELDLHLVHRKIQFADDMYVSECQDSSNFNQDLV</sequence>
<dbReference type="STRING" id="74649.A0A2P6QB65"/>
<gene>
    <name evidence="4" type="ORF">RchiOBHm_Chr5g0035381</name>
</gene>
<dbReference type="EMBL" id="PDCK01000043">
    <property type="protein sequence ID" value="PRQ31427.1"/>
    <property type="molecule type" value="Genomic_DNA"/>
</dbReference>
<dbReference type="Gramene" id="PRQ31427">
    <property type="protein sequence ID" value="PRQ31427"/>
    <property type="gene ID" value="RchiOBHm_Chr5g0035381"/>
</dbReference>
<evidence type="ECO:0000313" key="4">
    <source>
        <dbReference type="EMBL" id="PRQ31427.1"/>
    </source>
</evidence>
<keyword evidence="5" id="KW-1185">Reference proteome</keyword>
<dbReference type="SUPFAM" id="SSF52743">
    <property type="entry name" value="Subtilisin-like"/>
    <property type="match status" value="1"/>
</dbReference>
<dbReference type="InterPro" id="IPR036852">
    <property type="entry name" value="Peptidase_S8/S53_dom_sf"/>
</dbReference>
<accession>A0A2P6QB65</accession>